<name>M1WU57_PSEP2</name>
<feature type="domain" description="NADH:ubiquinone oxidoreductase 30kDa subunit" evidence="1">
    <location>
        <begin position="42"/>
        <end position="141"/>
    </location>
</feature>
<dbReference type="RefSeq" id="WP_015416299.1">
    <property type="nucleotide sequence ID" value="NC_020409.1"/>
</dbReference>
<dbReference type="Pfam" id="PF00329">
    <property type="entry name" value="Complex1_30kDa"/>
    <property type="match status" value="1"/>
</dbReference>
<dbReference type="PATRIC" id="fig|879567.3.peg.3265"/>
<dbReference type="STRING" id="1322246.BN4_20195"/>
<dbReference type="Proteomes" id="UP000011724">
    <property type="component" value="Chromosome"/>
</dbReference>
<dbReference type="BioCyc" id="DPIE1322246:BN4_RS15200-MONOMER"/>
<dbReference type="SUPFAM" id="SSF143243">
    <property type="entry name" value="Nqo5-like"/>
    <property type="match status" value="1"/>
</dbReference>
<dbReference type="InterPro" id="IPR001268">
    <property type="entry name" value="NADH_UbQ_OxRdtase_30kDa_su"/>
</dbReference>
<dbReference type="AlphaFoldDB" id="M1WU57"/>
<dbReference type="Gene3D" id="3.30.460.80">
    <property type="entry name" value="NADH:ubiquinone oxidoreductase, 30kDa subunit"/>
    <property type="match status" value="1"/>
</dbReference>
<dbReference type="eggNOG" id="COG0852">
    <property type="taxonomic scope" value="Bacteria"/>
</dbReference>
<dbReference type="InterPro" id="IPR037232">
    <property type="entry name" value="NADH_quin_OxRdtase_su_C/D-like"/>
</dbReference>
<evidence type="ECO:0000313" key="3">
    <source>
        <dbReference type="Proteomes" id="UP000011724"/>
    </source>
</evidence>
<reference evidence="2 3" key="1">
    <citation type="journal article" date="2013" name="PLoS ONE">
        <title>The first genomic and proteomic characterization of a deep-sea sulfate reducer: insights into the piezophilic lifestyle of Desulfovibrio piezophilus.</title>
        <authorList>
            <person name="Pradel N."/>
            <person name="Ji B."/>
            <person name="Gimenez G."/>
            <person name="Talla E."/>
            <person name="Lenoble P."/>
            <person name="Garel M."/>
            <person name="Tamburini C."/>
            <person name="Fourquet P."/>
            <person name="Lebrun R."/>
            <person name="Bertin P."/>
            <person name="Denis Y."/>
            <person name="Pophillat M."/>
            <person name="Barbe V."/>
            <person name="Ollivier B."/>
            <person name="Dolla A."/>
        </authorList>
    </citation>
    <scope>NUCLEOTIDE SEQUENCE [LARGE SCALE GENOMIC DNA]</scope>
    <source>
        <strain evidence="3">DSM 10523 / SB164P1</strain>
    </source>
</reference>
<dbReference type="OrthoDB" id="9803286at2"/>
<gene>
    <name evidence="2" type="primary">CooU</name>
    <name evidence="2" type="ordered locus">BN4_20195</name>
</gene>
<dbReference type="EMBL" id="FO203427">
    <property type="protein sequence ID" value="CCH50257.1"/>
    <property type="molecule type" value="Genomic_DNA"/>
</dbReference>
<dbReference type="KEGG" id="dpi:BN4_20195"/>
<organism evidence="2 3">
    <name type="scientific">Pseudodesulfovibrio piezophilus (strain DSM 21447 / JCM 15486 / C1TLV30)</name>
    <name type="common">Desulfovibrio piezophilus</name>
    <dbReference type="NCBI Taxonomy" id="1322246"/>
    <lineage>
        <taxon>Bacteria</taxon>
        <taxon>Pseudomonadati</taxon>
        <taxon>Thermodesulfobacteriota</taxon>
        <taxon>Desulfovibrionia</taxon>
        <taxon>Desulfovibrionales</taxon>
        <taxon>Desulfovibrionaceae</taxon>
    </lineage>
</organism>
<proteinExistence type="predicted"/>
<protein>
    <submittedName>
        <fullName evidence="2">Carbon monoxide-induced hydrogenase, CooU</fullName>
    </submittedName>
</protein>
<reference evidence="3" key="2">
    <citation type="journal article" date="2013" name="Stand. Genomic Sci.">
        <title>Complete genome sequence of Desulfocapsa sulfexigens, a marine deltaproteobacterium specialized in disproportionating inorganic sulfur compounds.</title>
        <authorList>
            <person name="Finster K.W."/>
            <person name="Kjeldsen K.U."/>
            <person name="Kube M."/>
            <person name="Reinhardt R."/>
            <person name="Mussmann M."/>
            <person name="Amann R."/>
            <person name="Schreiber L."/>
        </authorList>
    </citation>
    <scope>NUCLEOTIDE SEQUENCE [LARGE SCALE GENOMIC DNA]</scope>
    <source>
        <strain evidence="3">DSM 10523 / SB164P1</strain>
    </source>
</reference>
<evidence type="ECO:0000259" key="1">
    <source>
        <dbReference type="Pfam" id="PF00329"/>
    </source>
</evidence>
<evidence type="ECO:0000313" key="2">
    <source>
        <dbReference type="EMBL" id="CCH50257.1"/>
    </source>
</evidence>
<sequence length="181" mass="20084">MNLLTSAALTQLDELLSEIKLDSTHDSTGNTFAWGNLSQSESLLVAAESLAGVGARLCTITVYNKEKFATNSDMEIVYNFDIDGTVLTLTLALNSPERTVPSLIAYFPNADWHEREFAELYDLELSGRTAPKRLFLDPSLEQGVLNRLVPLSSMMNGASTKRLWETIFSQTSMPDWAKESK</sequence>
<keyword evidence="3" id="KW-1185">Reference proteome</keyword>
<dbReference type="HOGENOM" id="CLU_129201_0_0_7"/>
<accession>M1WU57</accession>
<dbReference type="GO" id="GO:0008137">
    <property type="term" value="F:NADH dehydrogenase (ubiquinone) activity"/>
    <property type="evidence" value="ECO:0007669"/>
    <property type="project" value="InterPro"/>
</dbReference>